<dbReference type="OrthoDB" id="9800808at2"/>
<dbReference type="InterPro" id="IPR004625">
    <property type="entry name" value="PyrdxlKinase"/>
</dbReference>
<gene>
    <name evidence="7" type="ORF">SD1D_1215</name>
</gene>
<dbReference type="GO" id="GO:0008478">
    <property type="term" value="F:pyridoxal kinase activity"/>
    <property type="evidence" value="ECO:0007669"/>
    <property type="project" value="UniProtKB-EC"/>
</dbReference>
<dbReference type="Pfam" id="PF08543">
    <property type="entry name" value="Phos_pyr_kin"/>
    <property type="match status" value="1"/>
</dbReference>
<evidence type="ECO:0000256" key="4">
    <source>
        <dbReference type="ARBA" id="ARBA00022777"/>
    </source>
</evidence>
<dbReference type="PANTHER" id="PTHR10534:SF2">
    <property type="entry name" value="PYRIDOXAL KINASE"/>
    <property type="match status" value="1"/>
</dbReference>
<dbReference type="SUPFAM" id="SSF53613">
    <property type="entry name" value="Ribokinase-like"/>
    <property type="match status" value="1"/>
</dbReference>
<dbReference type="GO" id="GO:0005829">
    <property type="term" value="C:cytosol"/>
    <property type="evidence" value="ECO:0007669"/>
    <property type="project" value="TreeGrafter"/>
</dbReference>
<evidence type="ECO:0000259" key="6">
    <source>
        <dbReference type="Pfam" id="PF08543"/>
    </source>
</evidence>
<dbReference type="InterPro" id="IPR013749">
    <property type="entry name" value="PM/HMP-P_kinase-1"/>
</dbReference>
<evidence type="ECO:0000256" key="1">
    <source>
        <dbReference type="ARBA" id="ARBA00012104"/>
    </source>
</evidence>
<protein>
    <recommendedName>
        <fullName evidence="1">pyridoxal kinase</fullName>
        <ecNumber evidence="1">2.7.1.35</ecNumber>
    </recommendedName>
</protein>
<keyword evidence="3" id="KW-0547">Nucleotide-binding</keyword>
<keyword evidence="5" id="KW-0067">ATP-binding</keyword>
<evidence type="ECO:0000256" key="5">
    <source>
        <dbReference type="ARBA" id="ARBA00022840"/>
    </source>
</evidence>
<dbReference type="GO" id="GO:0009443">
    <property type="term" value="P:pyridoxal 5'-phosphate salvage"/>
    <property type="evidence" value="ECO:0007669"/>
    <property type="project" value="InterPro"/>
</dbReference>
<dbReference type="CDD" id="cd01173">
    <property type="entry name" value="pyridoxal_pyridoxamine_kinase"/>
    <property type="match status" value="1"/>
</dbReference>
<keyword evidence="4" id="KW-0418">Kinase</keyword>
<evidence type="ECO:0000313" key="7">
    <source>
        <dbReference type="EMBL" id="CUH92761.1"/>
    </source>
</evidence>
<keyword evidence="8" id="KW-1185">Reference proteome</keyword>
<feature type="domain" description="Pyridoxamine kinase/Phosphomethylpyrimidine kinase" evidence="6">
    <location>
        <begin position="26"/>
        <end position="253"/>
    </location>
</feature>
<reference evidence="8" key="1">
    <citation type="submission" date="2015-09" db="EMBL/GenBank/DDBJ databases">
        <authorList>
            <person name="Wibberg D."/>
        </authorList>
    </citation>
    <scope>NUCLEOTIDE SEQUENCE [LARGE SCALE GENOMIC DNA]</scope>
    <source>
        <strain evidence="8">SD1D</strain>
    </source>
</reference>
<proteinExistence type="predicted"/>
<evidence type="ECO:0000313" key="8">
    <source>
        <dbReference type="Proteomes" id="UP000196053"/>
    </source>
</evidence>
<dbReference type="PANTHER" id="PTHR10534">
    <property type="entry name" value="PYRIDOXAL KINASE"/>
    <property type="match status" value="1"/>
</dbReference>
<keyword evidence="2" id="KW-0808">Transferase</keyword>
<evidence type="ECO:0000256" key="3">
    <source>
        <dbReference type="ARBA" id="ARBA00022741"/>
    </source>
</evidence>
<dbReference type="NCBIfam" id="NF005491">
    <property type="entry name" value="PRK07105.1"/>
    <property type="match status" value="1"/>
</dbReference>
<dbReference type="RefSeq" id="WP_058258101.1">
    <property type="nucleotide sequence ID" value="NZ_LN879430.1"/>
</dbReference>
<dbReference type="Gene3D" id="3.40.1190.20">
    <property type="match status" value="1"/>
</dbReference>
<accession>A0A0K8J523</accession>
<dbReference type="Proteomes" id="UP000196053">
    <property type="component" value="Chromosome I"/>
</dbReference>
<name>A0A0K8J523_9FIRM</name>
<sequence length="278" mass="30934">MKRILTIQDISCVGKCSLTVALPIISALGVETAIIPTAVLSTHTMFSNFTFKDLTEEIEPITNHWKSENINFDGIYTGYLGSMDQIDIISNLFDEFKTDDNLIIVDPVMADNGKLYPAFDEAFAAKMATLCAKADIIIPNITEASFMTGMEYKESYDEAYIKEMLSRLANLGARISVLTGVSFSEGSLGVMGYDKENNEYFYYKHKKIDTCYHGTGDIFASTFVGALGNNLTWKEAIPIAADYTAKCIELTLADEKGRWYGVNFEEGIPYLLKRIGKL</sequence>
<dbReference type="EC" id="2.7.1.35" evidence="1"/>
<organism evidence="7 8">
    <name type="scientific">Herbinix luporum</name>
    <dbReference type="NCBI Taxonomy" id="1679721"/>
    <lineage>
        <taxon>Bacteria</taxon>
        <taxon>Bacillati</taxon>
        <taxon>Bacillota</taxon>
        <taxon>Clostridia</taxon>
        <taxon>Lachnospirales</taxon>
        <taxon>Lachnospiraceae</taxon>
        <taxon>Herbinix</taxon>
    </lineage>
</organism>
<dbReference type="AlphaFoldDB" id="A0A0K8J523"/>
<dbReference type="GO" id="GO:0005524">
    <property type="term" value="F:ATP binding"/>
    <property type="evidence" value="ECO:0007669"/>
    <property type="project" value="UniProtKB-KW"/>
</dbReference>
<evidence type="ECO:0000256" key="2">
    <source>
        <dbReference type="ARBA" id="ARBA00022679"/>
    </source>
</evidence>
<dbReference type="KEGG" id="hsd:SD1D_1215"/>
<dbReference type="InterPro" id="IPR029056">
    <property type="entry name" value="Ribokinase-like"/>
</dbReference>
<dbReference type="EMBL" id="LN879430">
    <property type="protein sequence ID" value="CUH92761.1"/>
    <property type="molecule type" value="Genomic_DNA"/>
</dbReference>